<proteinExistence type="predicted"/>
<sequence length="320" mass="35561">MPNFERKYSEEAIARVARLDKVIIRHPALDAAILGIQHAIQESSHFREPVGCMLLAEGGMGKTTVCKTIMVNYPVTVEIDVDVEVTRVPTFYTEVPAPATVKALAANMLAKLNDPKPLLGNVANMTQRLCTLLKSCGTKIIFLDEFHNLLKIEKRSTHVNEIVCSWIRGLVNETGVTICLVGTPSCASIIDADTQLARRFKWKFRLDGLKPSHGELFGYLPPFLDQLCKQALSRVVLAAMPQLNSQLNSIRMYVATQGNPSFIMALTKEAILIAISEGRNHVEIDDFGYAYDTGITLSVSLSRENPFRLSESQLARIFRK</sequence>
<accession>A0ABV7TQV2</accession>
<dbReference type="RefSeq" id="WP_390276654.1">
    <property type="nucleotide sequence ID" value="NZ_JBHRYH010000008.1"/>
</dbReference>
<dbReference type="Proteomes" id="UP001595636">
    <property type="component" value="Unassembled WGS sequence"/>
</dbReference>
<dbReference type="InterPro" id="IPR008868">
    <property type="entry name" value="TniB"/>
</dbReference>
<dbReference type="Pfam" id="PF05621">
    <property type="entry name" value="TniB"/>
    <property type="match status" value="1"/>
</dbReference>
<dbReference type="Gene3D" id="3.40.50.300">
    <property type="entry name" value="P-loop containing nucleotide triphosphate hydrolases"/>
    <property type="match status" value="1"/>
</dbReference>
<protein>
    <submittedName>
        <fullName evidence="1">TniB family NTP-binding protein</fullName>
    </submittedName>
</protein>
<dbReference type="EMBL" id="JBHRYH010000008">
    <property type="protein sequence ID" value="MFC3625184.1"/>
    <property type="molecule type" value="Genomic_DNA"/>
</dbReference>
<dbReference type="SUPFAM" id="SSF52540">
    <property type="entry name" value="P-loop containing nucleoside triphosphate hydrolases"/>
    <property type="match status" value="1"/>
</dbReference>
<evidence type="ECO:0000313" key="1">
    <source>
        <dbReference type="EMBL" id="MFC3625184.1"/>
    </source>
</evidence>
<organism evidence="1 2">
    <name type="scientific">Vogesella amnigena</name>
    <dbReference type="NCBI Taxonomy" id="1507449"/>
    <lineage>
        <taxon>Bacteria</taxon>
        <taxon>Pseudomonadati</taxon>
        <taxon>Pseudomonadota</taxon>
        <taxon>Betaproteobacteria</taxon>
        <taxon>Neisseriales</taxon>
        <taxon>Chromobacteriaceae</taxon>
        <taxon>Vogesella</taxon>
    </lineage>
</organism>
<reference evidence="2" key="1">
    <citation type="journal article" date="2019" name="Int. J. Syst. Evol. Microbiol.">
        <title>The Global Catalogue of Microorganisms (GCM) 10K type strain sequencing project: providing services to taxonomists for standard genome sequencing and annotation.</title>
        <authorList>
            <consortium name="The Broad Institute Genomics Platform"/>
            <consortium name="The Broad Institute Genome Sequencing Center for Infectious Disease"/>
            <person name="Wu L."/>
            <person name="Ma J."/>
        </authorList>
    </citation>
    <scope>NUCLEOTIDE SEQUENCE [LARGE SCALE GENOMIC DNA]</scope>
    <source>
        <strain evidence="2">KCTC 42195</strain>
    </source>
</reference>
<name>A0ABV7TQV2_9NEIS</name>
<gene>
    <name evidence="1" type="ORF">ACFOKJ_03360</name>
</gene>
<evidence type="ECO:0000313" key="2">
    <source>
        <dbReference type="Proteomes" id="UP001595636"/>
    </source>
</evidence>
<keyword evidence="2" id="KW-1185">Reference proteome</keyword>
<comment type="caution">
    <text evidence="1">The sequence shown here is derived from an EMBL/GenBank/DDBJ whole genome shotgun (WGS) entry which is preliminary data.</text>
</comment>
<dbReference type="InterPro" id="IPR027417">
    <property type="entry name" value="P-loop_NTPase"/>
</dbReference>